<evidence type="ECO:0000256" key="1">
    <source>
        <dbReference type="ARBA" id="ARBA00012513"/>
    </source>
</evidence>
<dbReference type="InterPro" id="IPR000719">
    <property type="entry name" value="Prot_kinase_dom"/>
</dbReference>
<evidence type="ECO:0000256" key="3">
    <source>
        <dbReference type="ARBA" id="ARBA00022679"/>
    </source>
</evidence>
<feature type="domain" description="Protein kinase" evidence="10">
    <location>
        <begin position="16"/>
        <end position="275"/>
    </location>
</feature>
<dbReference type="InterPro" id="IPR011009">
    <property type="entry name" value="Kinase-like_dom_sf"/>
</dbReference>
<evidence type="ECO:0000256" key="9">
    <source>
        <dbReference type="SAM" id="Phobius"/>
    </source>
</evidence>
<feature type="compositionally biased region" description="Polar residues" evidence="8">
    <location>
        <begin position="362"/>
        <end position="372"/>
    </location>
</feature>
<dbReference type="InterPro" id="IPR017441">
    <property type="entry name" value="Protein_kinase_ATP_BS"/>
</dbReference>
<keyword evidence="9" id="KW-1133">Transmembrane helix</keyword>
<evidence type="ECO:0000256" key="4">
    <source>
        <dbReference type="ARBA" id="ARBA00022741"/>
    </source>
</evidence>
<comment type="caution">
    <text evidence="11">The sequence shown here is derived from an EMBL/GenBank/DDBJ whole genome shotgun (WGS) entry which is preliminary data.</text>
</comment>
<organism evidence="11 12">
    <name type="scientific">Streptomyces pathocidini</name>
    <dbReference type="NCBI Taxonomy" id="1650571"/>
    <lineage>
        <taxon>Bacteria</taxon>
        <taxon>Bacillati</taxon>
        <taxon>Actinomycetota</taxon>
        <taxon>Actinomycetes</taxon>
        <taxon>Kitasatosporales</taxon>
        <taxon>Streptomycetaceae</taxon>
        <taxon>Streptomyces</taxon>
    </lineage>
</organism>
<dbReference type="Gene3D" id="3.30.200.20">
    <property type="entry name" value="Phosphorylase Kinase, domain 1"/>
    <property type="match status" value="1"/>
</dbReference>
<dbReference type="InterPro" id="IPR008271">
    <property type="entry name" value="Ser/Thr_kinase_AS"/>
</dbReference>
<feature type="transmembrane region" description="Helical" evidence="9">
    <location>
        <begin position="325"/>
        <end position="347"/>
    </location>
</feature>
<dbReference type="PROSITE" id="PS00108">
    <property type="entry name" value="PROTEIN_KINASE_ST"/>
    <property type="match status" value="1"/>
</dbReference>
<gene>
    <name evidence="11" type="ORF">ACH429_21955</name>
</gene>
<evidence type="ECO:0000256" key="8">
    <source>
        <dbReference type="SAM" id="MobiDB-lite"/>
    </source>
</evidence>
<keyword evidence="3 11" id="KW-0808">Transferase</keyword>
<sequence>MGSFRGEGDRLIAGRYRLGARLGRGGMGTVWRATDLLLGRQVAVKELAVDPGLSEEEAWLRRERMLREARTAAQLRHPGVVVVHDVVEQDERPWIVMELVDGRSLAERLAHDGPVEPREAARIGLALLGALRVAHAQGVLHRDIKPANVLVEAGEGRVVLTDFGVAHVSGGSTITDSGSFVGTPEYTAPERMSGGRSGPASDLWSLGALLCAATSGRSPFHRDSLSGVLHAVVSDDIRLPEAARPLLPVVAGLLERDPERRLAAGVAEGLLRDYLRTGRMGELPSGGGWLGAHAPREGSPSAGAGGLLGGLGGLGGRPGSRARTVVAAALLMVAAGGVGVAAMALLVDGDEGAGGGGGGTGSQSAPDGSTASPDDGRGTGPSSGVTPSTGTTPSVTASDTGGPALPSPGYRAVADAGGFRVAVPEGFVRTANPPSVYYSSPDRAFRLAVRIQHPYRGGPLEALRAADAEGASRFAGYRESEVSATTTRGGRPGAVRHFVWDGPGPDGGPVGPRRVAELAWEEGGRAYELAVSGPLAQRDTVLRHFTMARDSFAAGRG</sequence>
<dbReference type="Proteomes" id="UP001611548">
    <property type="component" value="Unassembled WGS sequence"/>
</dbReference>
<feature type="binding site" evidence="7">
    <location>
        <position position="45"/>
    </location>
    <ligand>
        <name>ATP</name>
        <dbReference type="ChEBI" id="CHEBI:30616"/>
    </ligand>
</feature>
<evidence type="ECO:0000256" key="7">
    <source>
        <dbReference type="PROSITE-ProRule" id="PRU10141"/>
    </source>
</evidence>
<dbReference type="RefSeq" id="WP_398719253.1">
    <property type="nucleotide sequence ID" value="NZ_JBIRWE010000011.1"/>
</dbReference>
<dbReference type="CDD" id="cd14014">
    <property type="entry name" value="STKc_PknB_like"/>
    <property type="match status" value="1"/>
</dbReference>
<reference evidence="11 12" key="1">
    <citation type="submission" date="2024-10" db="EMBL/GenBank/DDBJ databases">
        <title>The Natural Products Discovery Center: Release of the First 8490 Sequenced Strains for Exploring Actinobacteria Biosynthetic Diversity.</title>
        <authorList>
            <person name="Kalkreuter E."/>
            <person name="Kautsar S.A."/>
            <person name="Yang D."/>
            <person name="Bader C.D."/>
            <person name="Teijaro C.N."/>
            <person name="Fluegel L."/>
            <person name="Davis C.M."/>
            <person name="Simpson J.R."/>
            <person name="Lauterbach L."/>
            <person name="Steele A.D."/>
            <person name="Gui C."/>
            <person name="Meng S."/>
            <person name="Li G."/>
            <person name="Viehrig K."/>
            <person name="Ye F."/>
            <person name="Su P."/>
            <person name="Kiefer A.F."/>
            <person name="Nichols A."/>
            <person name="Cepeda A.J."/>
            <person name="Yan W."/>
            <person name="Fan B."/>
            <person name="Jiang Y."/>
            <person name="Adhikari A."/>
            <person name="Zheng C.-J."/>
            <person name="Schuster L."/>
            <person name="Cowan T.M."/>
            <person name="Smanski M.J."/>
            <person name="Chevrette M.G."/>
            <person name="De Carvalho L.P.S."/>
            <person name="Shen B."/>
        </authorList>
    </citation>
    <scope>NUCLEOTIDE SEQUENCE [LARGE SCALE GENOMIC DNA]</scope>
    <source>
        <strain evidence="11 12">NPDC020327</strain>
    </source>
</reference>
<feature type="compositionally biased region" description="Low complexity" evidence="8">
    <location>
        <begin position="380"/>
        <end position="396"/>
    </location>
</feature>
<dbReference type="PROSITE" id="PS50011">
    <property type="entry name" value="PROTEIN_KINASE_DOM"/>
    <property type="match status" value="1"/>
</dbReference>
<keyword evidence="4 7" id="KW-0547">Nucleotide-binding</keyword>
<keyword evidence="6 7" id="KW-0067">ATP-binding</keyword>
<evidence type="ECO:0000256" key="6">
    <source>
        <dbReference type="ARBA" id="ARBA00022840"/>
    </source>
</evidence>
<keyword evidence="12" id="KW-1185">Reference proteome</keyword>
<keyword evidence="5 11" id="KW-0418">Kinase</keyword>
<evidence type="ECO:0000256" key="5">
    <source>
        <dbReference type="ARBA" id="ARBA00022777"/>
    </source>
</evidence>
<evidence type="ECO:0000313" key="11">
    <source>
        <dbReference type="EMBL" id="MFI1966742.1"/>
    </source>
</evidence>
<protein>
    <recommendedName>
        <fullName evidence="1">non-specific serine/threonine protein kinase</fullName>
        <ecNumber evidence="1">2.7.11.1</ecNumber>
    </recommendedName>
</protein>
<dbReference type="GO" id="GO:0004674">
    <property type="term" value="F:protein serine/threonine kinase activity"/>
    <property type="evidence" value="ECO:0007669"/>
    <property type="project" value="UniProtKB-EC"/>
</dbReference>
<dbReference type="EMBL" id="JBIRWE010000011">
    <property type="protein sequence ID" value="MFI1966742.1"/>
    <property type="molecule type" value="Genomic_DNA"/>
</dbReference>
<keyword evidence="9" id="KW-0472">Membrane</keyword>
<dbReference type="PANTHER" id="PTHR43289:SF6">
    <property type="entry name" value="SERINE_THREONINE-PROTEIN KINASE NEKL-3"/>
    <property type="match status" value="1"/>
</dbReference>
<dbReference type="Gene3D" id="1.10.510.10">
    <property type="entry name" value="Transferase(Phosphotransferase) domain 1"/>
    <property type="match status" value="1"/>
</dbReference>
<proteinExistence type="predicted"/>
<dbReference type="SMART" id="SM00220">
    <property type="entry name" value="S_TKc"/>
    <property type="match status" value="1"/>
</dbReference>
<dbReference type="SUPFAM" id="SSF56112">
    <property type="entry name" value="Protein kinase-like (PK-like)"/>
    <property type="match status" value="1"/>
</dbReference>
<dbReference type="PANTHER" id="PTHR43289">
    <property type="entry name" value="MITOGEN-ACTIVATED PROTEIN KINASE KINASE KINASE 20-RELATED"/>
    <property type="match status" value="1"/>
</dbReference>
<dbReference type="Pfam" id="PF00069">
    <property type="entry name" value="Pkinase"/>
    <property type="match status" value="1"/>
</dbReference>
<feature type="region of interest" description="Disordered" evidence="8">
    <location>
        <begin position="354"/>
        <end position="409"/>
    </location>
</feature>
<evidence type="ECO:0000313" key="12">
    <source>
        <dbReference type="Proteomes" id="UP001611548"/>
    </source>
</evidence>
<evidence type="ECO:0000256" key="2">
    <source>
        <dbReference type="ARBA" id="ARBA00022527"/>
    </source>
</evidence>
<dbReference type="PROSITE" id="PS00107">
    <property type="entry name" value="PROTEIN_KINASE_ATP"/>
    <property type="match status" value="1"/>
</dbReference>
<keyword evidence="2" id="KW-0723">Serine/threonine-protein kinase</keyword>
<keyword evidence="9" id="KW-0812">Transmembrane</keyword>
<name>A0ABW7UVX9_9ACTN</name>
<accession>A0ABW7UVX9</accession>
<evidence type="ECO:0000259" key="10">
    <source>
        <dbReference type="PROSITE" id="PS50011"/>
    </source>
</evidence>
<dbReference type="EC" id="2.7.11.1" evidence="1"/>